<organism evidence="1 2">
    <name type="scientific">Microtetraspora fusca</name>
    <dbReference type="NCBI Taxonomy" id="1997"/>
    <lineage>
        <taxon>Bacteria</taxon>
        <taxon>Bacillati</taxon>
        <taxon>Actinomycetota</taxon>
        <taxon>Actinomycetes</taxon>
        <taxon>Streptosporangiales</taxon>
        <taxon>Streptosporangiaceae</taxon>
        <taxon>Microtetraspora</taxon>
    </lineage>
</organism>
<dbReference type="Pfam" id="PF01042">
    <property type="entry name" value="Ribonuc_L-PSP"/>
    <property type="match status" value="1"/>
</dbReference>
<gene>
    <name evidence="1" type="ORF">ACFY05_26610</name>
</gene>
<dbReference type="InterPro" id="IPR006175">
    <property type="entry name" value="YjgF/YER057c/UK114"/>
</dbReference>
<dbReference type="RefSeq" id="WP_387344809.1">
    <property type="nucleotide sequence ID" value="NZ_JBIAXI010000017.1"/>
</dbReference>
<accession>A0ABW6VDS0</accession>
<reference evidence="1 2" key="1">
    <citation type="submission" date="2024-10" db="EMBL/GenBank/DDBJ databases">
        <title>The Natural Products Discovery Center: Release of the First 8490 Sequenced Strains for Exploring Actinobacteria Biosynthetic Diversity.</title>
        <authorList>
            <person name="Kalkreuter E."/>
            <person name="Kautsar S.A."/>
            <person name="Yang D."/>
            <person name="Bader C.D."/>
            <person name="Teijaro C.N."/>
            <person name="Fluegel L."/>
            <person name="Davis C.M."/>
            <person name="Simpson J.R."/>
            <person name="Lauterbach L."/>
            <person name="Steele A.D."/>
            <person name="Gui C."/>
            <person name="Meng S."/>
            <person name="Li G."/>
            <person name="Viehrig K."/>
            <person name="Ye F."/>
            <person name="Su P."/>
            <person name="Kiefer A.F."/>
            <person name="Nichols A."/>
            <person name="Cepeda A.J."/>
            <person name="Yan W."/>
            <person name="Fan B."/>
            <person name="Jiang Y."/>
            <person name="Adhikari A."/>
            <person name="Zheng C.-J."/>
            <person name="Schuster L."/>
            <person name="Cowan T.M."/>
            <person name="Smanski M.J."/>
            <person name="Chevrette M.G."/>
            <person name="De Carvalho L.P.S."/>
            <person name="Shen B."/>
        </authorList>
    </citation>
    <scope>NUCLEOTIDE SEQUENCE [LARGE SCALE GENOMIC DNA]</scope>
    <source>
        <strain evidence="1 2">NPDC001281</strain>
    </source>
</reference>
<name>A0ABW6VDS0_MICFU</name>
<proteinExistence type="predicted"/>
<keyword evidence="2" id="KW-1185">Reference proteome</keyword>
<protein>
    <submittedName>
        <fullName evidence="1">RidA family protein</fullName>
        <ecNumber evidence="1">3.5.-.-</ecNumber>
    </submittedName>
</protein>
<dbReference type="PANTHER" id="PTHR43857:SF1">
    <property type="entry name" value="YJGH FAMILY PROTEIN"/>
    <property type="match status" value="1"/>
</dbReference>
<dbReference type="EMBL" id="JBIAXI010000017">
    <property type="protein sequence ID" value="MFF4776438.1"/>
    <property type="molecule type" value="Genomic_DNA"/>
</dbReference>
<dbReference type="SUPFAM" id="SSF55298">
    <property type="entry name" value="YjgF-like"/>
    <property type="match status" value="1"/>
</dbReference>
<dbReference type="InterPro" id="IPR035959">
    <property type="entry name" value="RutC-like_sf"/>
</dbReference>
<sequence>MPTHPPAPAYLGTSVFDTFAFAQTVVVGDTIHLSGMTPLRGEVNALELVCPGDLRGQTEFELDVLRRSLEEVGASLADVVSVTVYTTDIDGLTAHADLFRSSFGSAPPAATWVQVQRLLHPGQLVEITATAVRR</sequence>
<dbReference type="Proteomes" id="UP001602119">
    <property type="component" value="Unassembled WGS sequence"/>
</dbReference>
<dbReference type="Gene3D" id="3.30.1330.40">
    <property type="entry name" value="RutC-like"/>
    <property type="match status" value="1"/>
</dbReference>
<dbReference type="GO" id="GO:0016787">
    <property type="term" value="F:hydrolase activity"/>
    <property type="evidence" value="ECO:0007669"/>
    <property type="project" value="UniProtKB-KW"/>
</dbReference>
<comment type="caution">
    <text evidence="1">The sequence shown here is derived from an EMBL/GenBank/DDBJ whole genome shotgun (WGS) entry which is preliminary data.</text>
</comment>
<evidence type="ECO:0000313" key="2">
    <source>
        <dbReference type="Proteomes" id="UP001602119"/>
    </source>
</evidence>
<evidence type="ECO:0000313" key="1">
    <source>
        <dbReference type="EMBL" id="MFF4776438.1"/>
    </source>
</evidence>
<keyword evidence="1" id="KW-0378">Hydrolase</keyword>
<dbReference type="EC" id="3.5.-.-" evidence="1"/>
<dbReference type="PANTHER" id="PTHR43857">
    <property type="entry name" value="BLR7761 PROTEIN"/>
    <property type="match status" value="1"/>
</dbReference>